<evidence type="ECO:0000313" key="2">
    <source>
        <dbReference type="EMBL" id="MZL32776.1"/>
    </source>
</evidence>
<name>A0A173X5H6_9FIRM</name>
<accession>A0A173X5H6</accession>
<evidence type="ECO:0000313" key="1">
    <source>
        <dbReference type="EMBL" id="CUN46127.1"/>
    </source>
</evidence>
<protein>
    <submittedName>
        <fullName evidence="2">EF2563 family selenium-dependent molybdenum hydroxylase system protein</fullName>
    </submittedName>
    <submittedName>
        <fullName evidence="1">Selenium-dependent molybdenum hydroxylase system protein, YqeB family</fullName>
    </submittedName>
</protein>
<dbReference type="InterPro" id="IPR017695">
    <property type="entry name" value="Se-dep_Mo_hydrolase_YqeB"/>
</dbReference>
<evidence type="ECO:0000313" key="5">
    <source>
        <dbReference type="Proteomes" id="UP000477156"/>
    </source>
</evidence>
<gene>
    <name evidence="1" type="ORF">ERS852478_00193</name>
    <name evidence="3" type="ORF">GT712_00495</name>
    <name evidence="2" type="ORF">GT728_06030</name>
</gene>
<reference evidence="1 4" key="1">
    <citation type="submission" date="2015-09" db="EMBL/GenBank/DDBJ databases">
        <authorList>
            <consortium name="Pathogen Informatics"/>
        </authorList>
    </citation>
    <scope>NUCLEOTIDE SEQUENCE [LARGE SCALE GENOMIC DNA]</scope>
    <source>
        <strain evidence="1 4">2789STDY5834863</strain>
    </source>
</reference>
<dbReference type="Proteomes" id="UP000095431">
    <property type="component" value="Unassembled WGS sequence"/>
</dbReference>
<evidence type="ECO:0000313" key="3">
    <source>
        <dbReference type="EMBL" id="MZS87606.1"/>
    </source>
</evidence>
<dbReference type="AlphaFoldDB" id="A0A173X5H6"/>
<dbReference type="eggNOG" id="COG3608">
    <property type="taxonomic scope" value="Bacteria"/>
</dbReference>
<dbReference type="NCBIfam" id="TIGR03309">
    <property type="entry name" value="matur_yqeB"/>
    <property type="match status" value="1"/>
</dbReference>
<dbReference type="Proteomes" id="UP000477285">
    <property type="component" value="Unassembled WGS sequence"/>
</dbReference>
<organism evidence="1 4">
    <name type="scientific">Blautia wexlerae</name>
    <dbReference type="NCBI Taxonomy" id="418240"/>
    <lineage>
        <taxon>Bacteria</taxon>
        <taxon>Bacillati</taxon>
        <taxon>Bacillota</taxon>
        <taxon>Clostridia</taxon>
        <taxon>Lachnospirales</taxon>
        <taxon>Lachnospiraceae</taxon>
        <taxon>Blautia</taxon>
    </lineage>
</organism>
<proteinExistence type="predicted"/>
<dbReference type="EMBL" id="CYZN01000001">
    <property type="protein sequence ID" value="CUN46127.1"/>
    <property type="molecule type" value="Genomic_DNA"/>
</dbReference>
<dbReference type="RefSeq" id="WP_022381428.1">
    <property type="nucleotide sequence ID" value="NZ_AP031426.1"/>
</dbReference>
<reference evidence="5 6" key="2">
    <citation type="journal article" date="2019" name="Nat. Med.">
        <title>A library of human gut bacterial isolates paired with longitudinal multiomics data enables mechanistic microbiome research.</title>
        <authorList>
            <person name="Poyet M."/>
            <person name="Groussin M."/>
            <person name="Gibbons S.M."/>
            <person name="Avila-Pacheco J."/>
            <person name="Jiang X."/>
            <person name="Kearney S.M."/>
            <person name="Perrotta A.R."/>
            <person name="Berdy B."/>
            <person name="Zhao S."/>
            <person name="Lieberman T.D."/>
            <person name="Swanson P.K."/>
            <person name="Smith M."/>
            <person name="Roesemann S."/>
            <person name="Alexander J.E."/>
            <person name="Rich S.A."/>
            <person name="Livny J."/>
            <person name="Vlamakis H."/>
            <person name="Clish C."/>
            <person name="Bullock K."/>
            <person name="Deik A."/>
            <person name="Scott J."/>
            <person name="Pierce K.A."/>
            <person name="Xavier R.J."/>
            <person name="Alm E.J."/>
        </authorList>
    </citation>
    <scope>NUCLEOTIDE SEQUENCE [LARGE SCALE GENOMIC DNA]</scope>
    <source>
        <strain evidence="2 6">BIOML-A1</strain>
        <strain evidence="3 5">BIOML-A12</strain>
    </source>
</reference>
<evidence type="ECO:0000313" key="6">
    <source>
        <dbReference type="Proteomes" id="UP000477285"/>
    </source>
</evidence>
<dbReference type="EMBL" id="WWVQ01000010">
    <property type="protein sequence ID" value="MZL32776.1"/>
    <property type="molecule type" value="Genomic_DNA"/>
</dbReference>
<evidence type="ECO:0000313" key="4">
    <source>
        <dbReference type="Proteomes" id="UP000095431"/>
    </source>
</evidence>
<sequence>MTNRYTNVPKSDNKPENVVIIRGGGDLASGTIHRLYRCGYRLLVLECEKPTAIRRMVSFCEAVYDGQSSVEGVLCRKVDSVEECEAVWKAGEIPLMADTEGTVLKKYRPAALIDAILAKKNLGTTREMADLTVGLGPGFVAGEDVDYVVETMRGHNLARIITKGAAMPNTGVPGIIGGFGKERVLHAPAAGEIHCISKIADIVEKDQVLAWIGDTPVRASLTGVLRGMIRDGFTVPKGMKIADIDPRKEQKKNCFTISDKARCIAGSVLEILLSEGVMPYEAPGRFSGTAAD</sequence>
<dbReference type="Proteomes" id="UP000477156">
    <property type="component" value="Unassembled WGS sequence"/>
</dbReference>
<dbReference type="EMBL" id="WWVF01000001">
    <property type="protein sequence ID" value="MZS87606.1"/>
    <property type="molecule type" value="Genomic_DNA"/>
</dbReference>